<keyword evidence="2" id="KW-1185">Reference proteome</keyword>
<gene>
    <name evidence="1" type="ORF">NG821_03315</name>
</gene>
<name>A0ABT1BUW5_9BACT</name>
<dbReference type="Proteomes" id="UP001204015">
    <property type="component" value="Unassembled WGS sequence"/>
</dbReference>
<dbReference type="EMBL" id="JAMXLY010000008">
    <property type="protein sequence ID" value="MCO6024882.1"/>
    <property type="molecule type" value="Genomic_DNA"/>
</dbReference>
<accession>A0ABT1BUW5</accession>
<evidence type="ECO:0000313" key="2">
    <source>
        <dbReference type="Proteomes" id="UP001204015"/>
    </source>
</evidence>
<sequence>MKQLISYAVGCMMGRYSIDRPGLILANQGDGLEEFHKLVPNARYEADDDGIIPLMPADSEFSDNATMRFRTWLATAFGEENLIDNLNSIEAALGKSLDDYFVKDFWKDHKKMYKNRPIYWLFSSKNGAFQCIAYMHRMNAYTAERIRTKYLLPYMEWLKNKTFDMIKDIDKFTLQERRKLDKISSQFAECREYHDRLHEVADKQIAFDLDDGVLVNYAKFGDVLAKLK</sequence>
<dbReference type="RefSeq" id="WP_252760246.1">
    <property type="nucleotide sequence ID" value="NZ_JAMXLY010000008.1"/>
</dbReference>
<comment type="caution">
    <text evidence="1">The sequence shown here is derived from an EMBL/GenBank/DDBJ whole genome shotgun (WGS) entry which is preliminary data.</text>
</comment>
<protein>
    <submittedName>
        <fullName evidence="1">BREX-1 system adenine-specific DNA-methyltransferase PglX</fullName>
    </submittedName>
</protein>
<reference evidence="1 2" key="1">
    <citation type="submission" date="2022-06" db="EMBL/GenBank/DDBJ databases">
        <title>A taxonomic note on the genus Prevotella: Description of four novel genera and emended description of the genera Hallella and Xylanibacter.</title>
        <authorList>
            <person name="Hitch T.C.A."/>
        </authorList>
    </citation>
    <scope>NUCLEOTIDE SEQUENCE [LARGE SCALE GENOMIC DNA]</scope>
    <source>
        <strain evidence="1 2">DSM 100619</strain>
    </source>
</reference>
<organism evidence="1 2">
    <name type="scientific">Segatella cerevisiae</name>
    <dbReference type="NCBI Taxonomy" id="2053716"/>
    <lineage>
        <taxon>Bacteria</taxon>
        <taxon>Pseudomonadati</taxon>
        <taxon>Bacteroidota</taxon>
        <taxon>Bacteroidia</taxon>
        <taxon>Bacteroidales</taxon>
        <taxon>Prevotellaceae</taxon>
        <taxon>Segatella</taxon>
    </lineage>
</organism>
<proteinExistence type="predicted"/>
<evidence type="ECO:0000313" key="1">
    <source>
        <dbReference type="EMBL" id="MCO6024882.1"/>
    </source>
</evidence>